<evidence type="ECO:0000313" key="2">
    <source>
        <dbReference type="EMBL" id="CQR72320.1"/>
    </source>
</evidence>
<gene>
    <name evidence="3" type="ORF">SpAn4DRAFT_0261</name>
    <name evidence="2" type="ORF">SpAn4DRAFT_2780</name>
</gene>
<protein>
    <submittedName>
        <fullName evidence="2">Mobile element protein</fullName>
    </submittedName>
</protein>
<proteinExistence type="predicted"/>
<dbReference type="SUPFAM" id="SSF53098">
    <property type="entry name" value="Ribonuclease H-like"/>
    <property type="match status" value="1"/>
</dbReference>
<dbReference type="InterPro" id="IPR012337">
    <property type="entry name" value="RNaseH-like_sf"/>
</dbReference>
<dbReference type="InterPro" id="IPR009057">
    <property type="entry name" value="Homeodomain-like_sf"/>
</dbReference>
<reference evidence="4" key="2">
    <citation type="submission" date="2015-03" db="EMBL/GenBank/DDBJ databases">
        <authorList>
            <person name="Nijsse Bart"/>
        </authorList>
    </citation>
    <scope>NUCLEOTIDE SEQUENCE [LARGE SCALE GENOMIC DNA]</scope>
</reference>
<organism evidence="3 4">
    <name type="scientific">Sporomusa ovata</name>
    <dbReference type="NCBI Taxonomy" id="2378"/>
    <lineage>
        <taxon>Bacteria</taxon>
        <taxon>Bacillati</taxon>
        <taxon>Bacillota</taxon>
        <taxon>Negativicutes</taxon>
        <taxon>Selenomonadales</taxon>
        <taxon>Sporomusaceae</taxon>
        <taxon>Sporomusa</taxon>
    </lineage>
</organism>
<dbReference type="GO" id="GO:0003676">
    <property type="term" value="F:nucleic acid binding"/>
    <property type="evidence" value="ECO:0007669"/>
    <property type="project" value="InterPro"/>
</dbReference>
<sequence length="448" mass="50871">MIKSAEEIAAKRFEIISSLLDAALDPSLLISKKKEVAWHTGKSYRTIGRWLTAYQADGFEGLKPKTTVPKTAFALPEGYADIVEAAITLRRECPSRSVRDIIQILELEGVVPKDTISRSTLQRHLQKAGFGMRQIRMYSKTSPAARRFAKPHRGMLYQGDIKYGPYLPIGKDDAKKQVYLAAWIDDATRFIVSAKFYENQKLDIIEDTLRDAILTHGLPDAVYVDNGKQYRSNWLTKACAKLGIKLLHARPYHPEGKGKIERFNRRLDSFLAEASLQKPQSLEELNHYLDLWIQEKYHKDPHAGLDGVSPEIAYLTDKKALRFPDIEACREAFLHTEEREVDKTGCISFNGSKYEVSMKLIGRKVEVLYDPTWQDELEIHHTDFPAFKAKRLQIGENCRQVELFPETLEKVTAQSSRMLEGLKNKSVQPKATIATSFSSMAKGLTPNV</sequence>
<evidence type="ECO:0000313" key="3">
    <source>
        <dbReference type="EMBL" id="CQR73799.1"/>
    </source>
</evidence>
<evidence type="ECO:0000259" key="1">
    <source>
        <dbReference type="PROSITE" id="PS50994"/>
    </source>
</evidence>
<feature type="domain" description="Integrase catalytic" evidence="1">
    <location>
        <begin position="147"/>
        <end position="318"/>
    </location>
</feature>
<dbReference type="InterPro" id="IPR036397">
    <property type="entry name" value="RNaseH_sf"/>
</dbReference>
<dbReference type="EMBL" id="CTRP01000010">
    <property type="protein sequence ID" value="CQR72320.1"/>
    <property type="molecule type" value="Genomic_DNA"/>
</dbReference>
<reference evidence="3" key="1">
    <citation type="submission" date="2015-03" db="EMBL/GenBank/DDBJ databases">
        <authorList>
            <person name="Murphy D."/>
        </authorList>
    </citation>
    <scope>NUCLEOTIDE SEQUENCE [LARGE SCALE GENOMIC DNA]</scope>
    <source>
        <strain evidence="3">Sporomusa ovata strain An4</strain>
    </source>
</reference>
<dbReference type="SUPFAM" id="SSF46689">
    <property type="entry name" value="Homeodomain-like"/>
    <property type="match status" value="1"/>
</dbReference>
<dbReference type="Pfam" id="PF00665">
    <property type="entry name" value="rve"/>
    <property type="match status" value="1"/>
</dbReference>
<dbReference type="AlphaFoldDB" id="A0A0U1L392"/>
<keyword evidence="4" id="KW-1185">Reference proteome</keyword>
<dbReference type="PANTHER" id="PTHR35004:SF6">
    <property type="entry name" value="TRANSPOSASE"/>
    <property type="match status" value="1"/>
</dbReference>
<dbReference type="InterPro" id="IPR015378">
    <property type="entry name" value="Transposase-like_Mu_C"/>
</dbReference>
<dbReference type="EMBL" id="CTRP01000014">
    <property type="protein sequence ID" value="CQR73799.1"/>
    <property type="molecule type" value="Genomic_DNA"/>
</dbReference>
<dbReference type="Proteomes" id="UP000049855">
    <property type="component" value="Unassembled WGS sequence"/>
</dbReference>
<name>A0A0U1L392_9FIRM</name>
<evidence type="ECO:0000313" key="4">
    <source>
        <dbReference type="Proteomes" id="UP000049855"/>
    </source>
</evidence>
<dbReference type="PANTHER" id="PTHR35004">
    <property type="entry name" value="TRANSPOSASE RV3428C-RELATED"/>
    <property type="match status" value="1"/>
</dbReference>
<accession>A0A0U1L392</accession>
<dbReference type="Gene3D" id="3.30.420.10">
    <property type="entry name" value="Ribonuclease H-like superfamily/Ribonuclease H"/>
    <property type="match status" value="1"/>
</dbReference>
<dbReference type="Pfam" id="PF09299">
    <property type="entry name" value="Mu-transpos_C"/>
    <property type="match status" value="1"/>
</dbReference>
<dbReference type="InterPro" id="IPR001584">
    <property type="entry name" value="Integrase_cat-core"/>
</dbReference>
<dbReference type="PROSITE" id="PS50994">
    <property type="entry name" value="INTEGRASE"/>
    <property type="match status" value="1"/>
</dbReference>
<dbReference type="RefSeq" id="WP_021166719.1">
    <property type="nucleotide sequence ID" value="NZ_CTRP01000010.1"/>
</dbReference>
<dbReference type="GO" id="GO:0015074">
    <property type="term" value="P:DNA integration"/>
    <property type="evidence" value="ECO:0007669"/>
    <property type="project" value="InterPro"/>
</dbReference>